<evidence type="ECO:0000256" key="6">
    <source>
        <dbReference type="SAM" id="Phobius"/>
    </source>
</evidence>
<feature type="transmembrane region" description="Helical" evidence="6">
    <location>
        <begin position="237"/>
        <end position="253"/>
    </location>
</feature>
<proteinExistence type="predicted"/>
<feature type="transmembrane region" description="Helical" evidence="6">
    <location>
        <begin position="149"/>
        <end position="172"/>
    </location>
</feature>
<dbReference type="PANTHER" id="PTHR43723:SF1">
    <property type="entry name" value="COBALT TRANSPORT PROTEIN CBIQ"/>
    <property type="match status" value="1"/>
</dbReference>
<dbReference type="InterPro" id="IPR012809">
    <property type="entry name" value="ECF_CbiQ"/>
</dbReference>
<keyword evidence="5 6" id="KW-0472">Membrane</keyword>
<dbReference type="EMBL" id="JACSRA010000005">
    <property type="protein sequence ID" value="MBD7910693.1"/>
    <property type="molecule type" value="Genomic_DNA"/>
</dbReference>
<protein>
    <submittedName>
        <fullName evidence="7">Cobalt ECF transporter T component CbiQ</fullName>
    </submittedName>
</protein>
<evidence type="ECO:0000256" key="2">
    <source>
        <dbReference type="ARBA" id="ARBA00022475"/>
    </source>
</evidence>
<dbReference type="Pfam" id="PF02361">
    <property type="entry name" value="CbiQ"/>
    <property type="match status" value="1"/>
</dbReference>
<keyword evidence="4 6" id="KW-1133">Transmembrane helix</keyword>
<feature type="transmembrane region" description="Helical" evidence="6">
    <location>
        <begin position="109"/>
        <end position="129"/>
    </location>
</feature>
<name>A0ABR8PR93_9CLOT</name>
<dbReference type="InterPro" id="IPR003339">
    <property type="entry name" value="ABC/ECF_trnsptr_transmembrane"/>
</dbReference>
<sequence>MITIDKLAYNSNLRHKDPSLKSFFAISILLICVIARSNIISLVTLVLMGAITLLYNNISLTYYLKLLTVPFLFLLLSSVAIIFNITTYPLDLFSLEFGSHYLAISSNSLFFTINLILTAISSISCLYLLTLTTPFTDLLSVLKKIHCPFIIIELMLLIYRYIFVLLDIALTIQTSQKSRLGNKNFKTSLYSMSQMLSVLLIRSFKKASTLYDSMESRCYNGEIHVLNETYEICTKDILVVILIEVFILALAILV</sequence>
<evidence type="ECO:0000256" key="5">
    <source>
        <dbReference type="ARBA" id="ARBA00023136"/>
    </source>
</evidence>
<keyword evidence="8" id="KW-1185">Reference proteome</keyword>
<keyword evidence="2" id="KW-1003">Cell membrane</keyword>
<keyword evidence="3 6" id="KW-0812">Transmembrane</keyword>
<comment type="subcellular location">
    <subcellularLocation>
        <location evidence="1">Cell membrane</location>
        <topology evidence="1">Multi-pass membrane protein</topology>
    </subcellularLocation>
</comment>
<dbReference type="PANTHER" id="PTHR43723">
    <property type="entry name" value="COBALT TRANSPORT PROTEIN CBIQ"/>
    <property type="match status" value="1"/>
</dbReference>
<evidence type="ECO:0000256" key="3">
    <source>
        <dbReference type="ARBA" id="ARBA00022692"/>
    </source>
</evidence>
<feature type="transmembrane region" description="Helical" evidence="6">
    <location>
        <begin position="23"/>
        <end position="55"/>
    </location>
</feature>
<accession>A0ABR8PR93</accession>
<comment type="caution">
    <text evidence="7">The sequence shown here is derived from an EMBL/GenBank/DDBJ whole genome shotgun (WGS) entry which is preliminary data.</text>
</comment>
<evidence type="ECO:0000256" key="1">
    <source>
        <dbReference type="ARBA" id="ARBA00004651"/>
    </source>
</evidence>
<dbReference type="NCBIfam" id="TIGR02454">
    <property type="entry name" value="ECF_T_CbiQ"/>
    <property type="match status" value="1"/>
</dbReference>
<evidence type="ECO:0000313" key="8">
    <source>
        <dbReference type="Proteomes" id="UP000627781"/>
    </source>
</evidence>
<dbReference type="CDD" id="cd16914">
    <property type="entry name" value="EcfT"/>
    <property type="match status" value="1"/>
</dbReference>
<dbReference type="Proteomes" id="UP000627781">
    <property type="component" value="Unassembled WGS sequence"/>
</dbReference>
<dbReference type="InterPro" id="IPR052770">
    <property type="entry name" value="Cobalt_transport_CbiQ"/>
</dbReference>
<evidence type="ECO:0000313" key="7">
    <source>
        <dbReference type="EMBL" id="MBD7910693.1"/>
    </source>
</evidence>
<reference evidence="7 8" key="1">
    <citation type="submission" date="2020-08" db="EMBL/GenBank/DDBJ databases">
        <title>A Genomic Blueprint of the Chicken Gut Microbiome.</title>
        <authorList>
            <person name="Gilroy R."/>
            <person name="Ravi A."/>
            <person name="Getino M."/>
            <person name="Pursley I."/>
            <person name="Horton D.L."/>
            <person name="Alikhan N.-F."/>
            <person name="Baker D."/>
            <person name="Gharbi K."/>
            <person name="Hall N."/>
            <person name="Watson M."/>
            <person name="Adriaenssens E.M."/>
            <person name="Foster-Nyarko E."/>
            <person name="Jarju S."/>
            <person name="Secka A."/>
            <person name="Antonio M."/>
            <person name="Oren A."/>
            <person name="Chaudhuri R."/>
            <person name="La Ragione R.M."/>
            <person name="Hildebrand F."/>
            <person name="Pallen M.J."/>
        </authorList>
    </citation>
    <scope>NUCLEOTIDE SEQUENCE [LARGE SCALE GENOMIC DNA]</scope>
    <source>
        <strain evidence="7 8">Sa3CVN1</strain>
    </source>
</reference>
<gene>
    <name evidence="7" type="primary">cbiQ</name>
    <name evidence="7" type="ORF">H9661_04900</name>
</gene>
<organism evidence="7 8">
    <name type="scientific">Clostridium cibarium</name>
    <dbReference type="NCBI Taxonomy" id="2762247"/>
    <lineage>
        <taxon>Bacteria</taxon>
        <taxon>Bacillati</taxon>
        <taxon>Bacillota</taxon>
        <taxon>Clostridia</taxon>
        <taxon>Eubacteriales</taxon>
        <taxon>Clostridiaceae</taxon>
        <taxon>Clostridium</taxon>
    </lineage>
</organism>
<feature type="transmembrane region" description="Helical" evidence="6">
    <location>
        <begin position="184"/>
        <end position="204"/>
    </location>
</feature>
<feature type="transmembrane region" description="Helical" evidence="6">
    <location>
        <begin position="67"/>
        <end position="88"/>
    </location>
</feature>
<dbReference type="RefSeq" id="WP_191767839.1">
    <property type="nucleotide sequence ID" value="NZ_JACSRA010000005.1"/>
</dbReference>
<evidence type="ECO:0000256" key="4">
    <source>
        <dbReference type="ARBA" id="ARBA00022989"/>
    </source>
</evidence>